<dbReference type="PANTHER" id="PTHR36566:SF1">
    <property type="entry name" value="PYRIDINIUM-3,5-BISTHIOCARBOXYLIC ACID MONONUCLEOTIDE NICKEL INSERTION PROTEIN"/>
    <property type="match status" value="1"/>
</dbReference>
<evidence type="ECO:0000313" key="4">
    <source>
        <dbReference type="Proteomes" id="UP000736328"/>
    </source>
</evidence>
<keyword evidence="1 2" id="KW-0533">Nickel</keyword>
<protein>
    <recommendedName>
        <fullName evidence="2">Putative nickel insertion protein</fullName>
    </recommendedName>
</protein>
<dbReference type="AlphaFoldDB" id="A0A933I7K0"/>
<proteinExistence type="inferred from homology"/>
<comment type="similarity">
    <text evidence="2">Belongs to the LarC family.</text>
</comment>
<reference evidence="3" key="1">
    <citation type="submission" date="2020-07" db="EMBL/GenBank/DDBJ databases">
        <title>Huge and variable diversity of episymbiotic CPR bacteria and DPANN archaea in groundwater ecosystems.</title>
        <authorList>
            <person name="He C.Y."/>
            <person name="Keren R."/>
            <person name="Whittaker M."/>
            <person name="Farag I.F."/>
            <person name="Doudna J."/>
            <person name="Cate J.H.D."/>
            <person name="Banfield J.F."/>
        </authorList>
    </citation>
    <scope>NUCLEOTIDE SEQUENCE</scope>
    <source>
        <strain evidence="3">NC_groundwater_1520_Pr4_B-0.1um_53_5</strain>
    </source>
</reference>
<dbReference type="GO" id="GO:0016151">
    <property type="term" value="F:nickel cation binding"/>
    <property type="evidence" value="ECO:0007669"/>
    <property type="project" value="UniProtKB-UniRule"/>
</dbReference>
<evidence type="ECO:0000313" key="3">
    <source>
        <dbReference type="EMBL" id="MBI4726085.1"/>
    </source>
</evidence>
<dbReference type="InterPro" id="IPR002822">
    <property type="entry name" value="Ni_insertion"/>
</dbReference>
<sequence>MKVIYLDCPTGASGNMILAGLIDAGASWKDIERSLRRLPVKGWKVELAKVKRCGLGGLQLEVKPGPQPCRHLKEIETIIKKAGLSGFVTDNSITIFTRLAEAESKVHRISKQKIHFHEVGAIDAIIDIVGSCLALEELGAKEVYCSPLNLGHGQVKCQHGTLPVPAPATAQLLKNAVIYQNDLSGELVTPTGAAIITHFAEGFGPMPKMILKSVGNGAGTRELAQPNLLRVLAGELMPDNRSPSDIVMLETNIDDLSPQIYQHLLEILFKQGALDVYFTPIQMKKNRPAVMFSVLTGPENEAAMLDTIFSETTTLGIRRRELERYTLPRRETKVKTAYGPIPGKRVTLYDGSHKFIPEYEECRTIAQKSGQPLMKVIELAKAQFLKEHKR</sequence>
<dbReference type="GO" id="GO:0016829">
    <property type="term" value="F:lyase activity"/>
    <property type="evidence" value="ECO:0007669"/>
    <property type="project" value="UniProtKB-UniRule"/>
</dbReference>
<evidence type="ECO:0000256" key="1">
    <source>
        <dbReference type="ARBA" id="ARBA00022596"/>
    </source>
</evidence>
<organism evidence="3 4">
    <name type="scientific">candidate division TA06 bacterium</name>
    <dbReference type="NCBI Taxonomy" id="2250710"/>
    <lineage>
        <taxon>Bacteria</taxon>
        <taxon>Bacteria division TA06</taxon>
    </lineage>
</organism>
<keyword evidence="2" id="KW-0456">Lyase</keyword>
<dbReference type="Proteomes" id="UP000736328">
    <property type="component" value="Unassembled WGS sequence"/>
</dbReference>
<dbReference type="NCBIfam" id="TIGR00299">
    <property type="entry name" value="nickel pincer cofactor biosynthesis protein LarC"/>
    <property type="match status" value="1"/>
</dbReference>
<dbReference type="Pfam" id="PF01969">
    <property type="entry name" value="Ni_insertion"/>
    <property type="match status" value="1"/>
</dbReference>
<dbReference type="PANTHER" id="PTHR36566">
    <property type="entry name" value="NICKEL INSERTION PROTEIN-RELATED"/>
    <property type="match status" value="1"/>
</dbReference>
<gene>
    <name evidence="3" type="primary">larC</name>
    <name evidence="3" type="ORF">HY768_02480</name>
</gene>
<accession>A0A933I7K0</accession>
<evidence type="ECO:0000256" key="2">
    <source>
        <dbReference type="HAMAP-Rule" id="MF_01074"/>
    </source>
</evidence>
<dbReference type="Gene3D" id="3.30.70.1380">
    <property type="entry name" value="Transcriptional regulatory protein pf0864 domain like"/>
    <property type="match status" value="1"/>
</dbReference>
<comment type="caution">
    <text evidence="3">The sequence shown here is derived from an EMBL/GenBank/DDBJ whole genome shotgun (WGS) entry which is preliminary data.</text>
</comment>
<dbReference type="EMBL" id="JACQXR010000030">
    <property type="protein sequence ID" value="MBI4726085.1"/>
    <property type="molecule type" value="Genomic_DNA"/>
</dbReference>
<name>A0A933I7K0_UNCT6</name>
<dbReference type="HAMAP" id="MF_01074">
    <property type="entry name" value="LarC"/>
    <property type="match status" value="1"/>
</dbReference>